<evidence type="ECO:0000256" key="5">
    <source>
        <dbReference type="ARBA" id="ARBA00022827"/>
    </source>
</evidence>
<dbReference type="UniPathway" id="UPA00232"/>
<dbReference type="Pfam" id="PF01494">
    <property type="entry name" value="FAD_binding_3"/>
    <property type="match status" value="1"/>
</dbReference>
<comment type="cofactor">
    <cofactor evidence="1">
        <name>FAD</name>
        <dbReference type="ChEBI" id="CHEBI:57692"/>
    </cofactor>
</comment>
<dbReference type="GO" id="GO:0008682">
    <property type="term" value="F:3-demethoxyubiquinol 3-hydroxylase activity"/>
    <property type="evidence" value="ECO:0007669"/>
    <property type="project" value="TreeGrafter"/>
</dbReference>
<evidence type="ECO:0000313" key="10">
    <source>
        <dbReference type="EMBL" id="SFB92803.1"/>
    </source>
</evidence>
<sequence>MKNQIVIVGGGMVGATAAVKLAKQGHQITLIEHQAIKLNDIDSDNIPDIRISALNRFSEKLLDEIGAMAILKQGRIAPYTRLSVCESLESNLEFNASDIGESHLGHIIENKLIQSALWQQFERFNIKVVAQSGKLKNITQNNPESEKITIEFENITFEVDLIIAADGGQSQCRKLAGIGSTGWQYQQSCMGILIKLNAPQQDITWQQFQPTGPVAFLPLQAPYASLIWYHHSKTLDEFNQLSKHQLKEKIIDHYPELAGDFEIINQSVFPLTRSHANQYFKGRLVLVGDAAHTINPLAGQGVNLGFKDVAALAQVLENADDVGCNKLLREYESKRRNANLLMMSVMDACYGVFSNDIKPLKHLRQFGLKVASKTGPIKNQILKYAIGDS</sequence>
<comment type="pathway">
    <text evidence="2">Cofactor biosynthesis; ubiquinone biosynthesis.</text>
</comment>
<keyword evidence="4" id="KW-0285">Flavoprotein</keyword>
<gene>
    <name evidence="10" type="ORF">SAMN02745724_00537</name>
</gene>
<evidence type="ECO:0000313" key="11">
    <source>
        <dbReference type="Proteomes" id="UP000198862"/>
    </source>
</evidence>
<organism evidence="10 11">
    <name type="scientific">Pseudoalteromonas denitrificans DSM 6059</name>
    <dbReference type="NCBI Taxonomy" id="1123010"/>
    <lineage>
        <taxon>Bacteria</taxon>
        <taxon>Pseudomonadati</taxon>
        <taxon>Pseudomonadota</taxon>
        <taxon>Gammaproteobacteria</taxon>
        <taxon>Alteromonadales</taxon>
        <taxon>Pseudoalteromonadaceae</taxon>
        <taxon>Pseudoalteromonas</taxon>
    </lineage>
</organism>
<dbReference type="GO" id="GO:0071949">
    <property type="term" value="F:FAD binding"/>
    <property type="evidence" value="ECO:0007669"/>
    <property type="project" value="InterPro"/>
</dbReference>
<dbReference type="FunFam" id="3.50.50.60:FF:000021">
    <property type="entry name" value="Ubiquinone biosynthesis monooxygenase COQ6"/>
    <property type="match status" value="1"/>
</dbReference>
<keyword evidence="11" id="KW-1185">Reference proteome</keyword>
<dbReference type="InterPro" id="IPR036188">
    <property type="entry name" value="FAD/NAD-bd_sf"/>
</dbReference>
<dbReference type="SUPFAM" id="SSF51905">
    <property type="entry name" value="FAD/NAD(P)-binding domain"/>
    <property type="match status" value="1"/>
</dbReference>
<dbReference type="EMBL" id="FOLO01000002">
    <property type="protein sequence ID" value="SFB92803.1"/>
    <property type="molecule type" value="Genomic_DNA"/>
</dbReference>
<dbReference type="NCBIfam" id="TIGR01988">
    <property type="entry name" value="Ubi-OHases"/>
    <property type="match status" value="1"/>
</dbReference>
<dbReference type="Proteomes" id="UP000198862">
    <property type="component" value="Unassembled WGS sequence"/>
</dbReference>
<comment type="subunit">
    <text evidence="8">Component of the Ubi complex metabolon, which regroups five ubiquinone biosynthesis proteins (UbiE, UbiF, UbiG, UbiH and UbiI) and two accessory factors (UbiK and the lipid-binding protein UbiJ).</text>
</comment>
<dbReference type="STRING" id="1123010.SAMN02745724_00537"/>
<protein>
    <submittedName>
        <fullName evidence="10">2-octaprenyl-3-methyl-6-methoxy-1,4-benzoquinol hydroxylase</fullName>
    </submittedName>
</protein>
<accession>A0A1I1F6M3</accession>
<evidence type="ECO:0000256" key="4">
    <source>
        <dbReference type="ARBA" id="ARBA00022630"/>
    </source>
</evidence>
<dbReference type="PANTHER" id="PTHR43876">
    <property type="entry name" value="UBIQUINONE BIOSYNTHESIS MONOOXYGENASE COQ6, MITOCHONDRIAL"/>
    <property type="match status" value="1"/>
</dbReference>
<dbReference type="PRINTS" id="PR00420">
    <property type="entry name" value="RNGMNOXGNASE"/>
</dbReference>
<feature type="domain" description="FAD-binding" evidence="9">
    <location>
        <begin position="4"/>
        <end position="338"/>
    </location>
</feature>
<dbReference type="GO" id="GO:0110142">
    <property type="term" value="C:ubiquinone biosynthesis complex"/>
    <property type="evidence" value="ECO:0007669"/>
    <property type="project" value="UniProtKB-ARBA"/>
</dbReference>
<keyword evidence="5" id="KW-0274">FAD</keyword>
<dbReference type="InterPro" id="IPR051205">
    <property type="entry name" value="UbiH/COQ6_monooxygenase"/>
</dbReference>
<evidence type="ECO:0000256" key="6">
    <source>
        <dbReference type="ARBA" id="ARBA00023002"/>
    </source>
</evidence>
<dbReference type="RefSeq" id="WP_091979645.1">
    <property type="nucleotide sequence ID" value="NZ_FOLO01000002.1"/>
</dbReference>
<comment type="similarity">
    <text evidence="3">Belongs to the UbiH/COQ6 family.</text>
</comment>
<evidence type="ECO:0000256" key="2">
    <source>
        <dbReference type="ARBA" id="ARBA00004749"/>
    </source>
</evidence>
<dbReference type="OrthoDB" id="9769565at2"/>
<dbReference type="InterPro" id="IPR010971">
    <property type="entry name" value="UbiH/COQ6"/>
</dbReference>
<evidence type="ECO:0000259" key="9">
    <source>
        <dbReference type="Pfam" id="PF01494"/>
    </source>
</evidence>
<evidence type="ECO:0000256" key="7">
    <source>
        <dbReference type="ARBA" id="ARBA00023033"/>
    </source>
</evidence>
<dbReference type="GO" id="GO:0006744">
    <property type="term" value="P:ubiquinone biosynthetic process"/>
    <property type="evidence" value="ECO:0007669"/>
    <property type="project" value="UniProtKB-UniPathway"/>
</dbReference>
<reference evidence="10 11" key="1">
    <citation type="submission" date="2016-10" db="EMBL/GenBank/DDBJ databases">
        <authorList>
            <person name="de Groot N.N."/>
        </authorList>
    </citation>
    <scope>NUCLEOTIDE SEQUENCE [LARGE SCALE GENOMIC DNA]</scope>
    <source>
        <strain evidence="10 11">DSM 6059</strain>
    </source>
</reference>
<dbReference type="Gene3D" id="3.50.50.60">
    <property type="entry name" value="FAD/NAD(P)-binding domain"/>
    <property type="match status" value="2"/>
</dbReference>
<keyword evidence="6" id="KW-0560">Oxidoreductase</keyword>
<evidence type="ECO:0000256" key="1">
    <source>
        <dbReference type="ARBA" id="ARBA00001974"/>
    </source>
</evidence>
<dbReference type="AlphaFoldDB" id="A0A1I1F6M3"/>
<dbReference type="InterPro" id="IPR002938">
    <property type="entry name" value="FAD-bd"/>
</dbReference>
<name>A0A1I1F6M3_9GAMM</name>
<evidence type="ECO:0000256" key="3">
    <source>
        <dbReference type="ARBA" id="ARBA00005349"/>
    </source>
</evidence>
<dbReference type="PANTHER" id="PTHR43876:SF10">
    <property type="entry name" value="3-DEMETHOXYUBIQUINOL 3-HYDROXYLASE"/>
    <property type="match status" value="1"/>
</dbReference>
<evidence type="ECO:0000256" key="8">
    <source>
        <dbReference type="ARBA" id="ARBA00065734"/>
    </source>
</evidence>
<keyword evidence="7" id="KW-0503">Monooxygenase</keyword>
<proteinExistence type="inferred from homology"/>